<dbReference type="AlphaFoldDB" id="A0A345UMS8"/>
<feature type="binding site" evidence="2">
    <location>
        <begin position="211"/>
        <end position="213"/>
    </location>
    <ligand>
        <name>substrate</name>
    </ligand>
</feature>
<dbReference type="RefSeq" id="WP_114984937.1">
    <property type="nucleotide sequence ID" value="NZ_CP027806.1"/>
</dbReference>
<dbReference type="HAMAP" id="MF_01139">
    <property type="entry name" value="ISPT"/>
    <property type="match status" value="1"/>
</dbReference>
<feature type="binding site" evidence="2">
    <location>
        <position position="54"/>
    </location>
    <ligand>
        <name>substrate</name>
    </ligand>
</feature>
<keyword evidence="2" id="KW-0460">Magnesium</keyword>
<dbReference type="NCBIfam" id="NF011405">
    <property type="entry name" value="PRK14830.1"/>
    <property type="match status" value="1"/>
</dbReference>
<feature type="binding site" evidence="2">
    <location>
        <position position="86"/>
    </location>
    <ligand>
        <name>substrate</name>
    </ligand>
</feature>
<protein>
    <recommendedName>
        <fullName evidence="2">Isoprenyl transferase</fullName>
        <ecNumber evidence="2">2.5.1.-</ecNumber>
    </recommendedName>
</protein>
<comment type="cofactor">
    <cofactor evidence="2">
        <name>Mg(2+)</name>
        <dbReference type="ChEBI" id="CHEBI:18420"/>
    </cofactor>
    <text evidence="2">Binds 2 magnesium ions per subunit.</text>
</comment>
<keyword evidence="4" id="KW-1185">Reference proteome</keyword>
<feature type="binding site" evidence="2">
    <location>
        <position position="50"/>
    </location>
    <ligand>
        <name>substrate</name>
    </ligand>
</feature>
<evidence type="ECO:0000313" key="3">
    <source>
        <dbReference type="EMBL" id="AXJ01780.1"/>
    </source>
</evidence>
<comment type="subunit">
    <text evidence="2">Homodimer.</text>
</comment>
<dbReference type="InterPro" id="IPR001441">
    <property type="entry name" value="UPP_synth-like"/>
</dbReference>
<dbReference type="Gene3D" id="3.40.1180.10">
    <property type="entry name" value="Decaprenyl diphosphate synthase-like"/>
    <property type="match status" value="1"/>
</dbReference>
<organism evidence="3 4">
    <name type="scientific">Cyclonatronum proteinivorum</name>
    <dbReference type="NCBI Taxonomy" id="1457365"/>
    <lineage>
        <taxon>Bacteria</taxon>
        <taxon>Pseudomonadati</taxon>
        <taxon>Balneolota</taxon>
        <taxon>Balneolia</taxon>
        <taxon>Balneolales</taxon>
        <taxon>Cyclonatronaceae</taxon>
        <taxon>Cyclonatronum</taxon>
    </lineage>
</organism>
<dbReference type="NCBIfam" id="TIGR00055">
    <property type="entry name" value="uppS"/>
    <property type="match status" value="1"/>
</dbReference>
<dbReference type="KEGG" id="cprv:CYPRO_2538"/>
<feature type="binding site" evidence="2">
    <location>
        <position position="37"/>
    </location>
    <ligand>
        <name>Mg(2+)</name>
        <dbReference type="ChEBI" id="CHEBI:18420"/>
    </ligand>
</feature>
<feature type="active site" description="Proton acceptor" evidence="2">
    <location>
        <position position="85"/>
    </location>
</feature>
<feature type="active site" evidence="2">
    <location>
        <position position="37"/>
    </location>
</feature>
<dbReference type="InterPro" id="IPR036424">
    <property type="entry name" value="UPP_synth-like_sf"/>
</dbReference>
<feature type="binding site" evidence="2">
    <location>
        <position position="224"/>
    </location>
    <ligand>
        <name>Mg(2+)</name>
        <dbReference type="ChEBI" id="CHEBI:18420"/>
    </ligand>
</feature>
<dbReference type="GO" id="GO:0016094">
    <property type="term" value="P:polyprenol biosynthetic process"/>
    <property type="evidence" value="ECO:0007669"/>
    <property type="project" value="TreeGrafter"/>
</dbReference>
<dbReference type="OrthoDB" id="4191603at2"/>
<dbReference type="Pfam" id="PF01255">
    <property type="entry name" value="Prenyltransf"/>
    <property type="match status" value="1"/>
</dbReference>
<keyword evidence="2" id="KW-0479">Metal-binding</keyword>
<dbReference type="PROSITE" id="PS01066">
    <property type="entry name" value="UPP_SYNTHASE"/>
    <property type="match status" value="1"/>
</dbReference>
<dbReference type="EMBL" id="CP027806">
    <property type="protein sequence ID" value="AXJ01780.1"/>
    <property type="molecule type" value="Genomic_DNA"/>
</dbReference>
<dbReference type="GO" id="GO:0045547">
    <property type="term" value="F:ditrans,polycis-polyprenyl diphosphate synthase [(2E,6E)-farnesyl diphosphate specific] activity"/>
    <property type="evidence" value="ECO:0007669"/>
    <property type="project" value="TreeGrafter"/>
</dbReference>
<dbReference type="EC" id="2.5.1.-" evidence="2"/>
<reference evidence="3 4" key="1">
    <citation type="submission" date="2018-03" db="EMBL/GenBank/DDBJ databases">
        <title>Phenotypic and genomic properties of Cyclonatronum proteinivorum gen. nov., sp. nov., a haloalkaliphilic bacteroidete from soda lakes possessing Na+-translocating rhodopsin.</title>
        <authorList>
            <person name="Toshchakov S.V."/>
            <person name="Korzhenkov A."/>
            <person name="Samarov N.I."/>
            <person name="Kublanov I.V."/>
            <person name="Muntyan M.S."/>
            <person name="Sorokin D.Y."/>
        </authorList>
    </citation>
    <scope>NUCLEOTIDE SEQUENCE [LARGE SCALE GENOMIC DNA]</scope>
    <source>
        <strain evidence="3 4">Omega</strain>
    </source>
</reference>
<feature type="binding site" evidence="2">
    <location>
        <begin position="38"/>
        <end position="41"/>
    </location>
    <ligand>
        <name>substrate</name>
    </ligand>
</feature>
<evidence type="ECO:0000256" key="2">
    <source>
        <dbReference type="HAMAP-Rule" id="MF_01139"/>
    </source>
</evidence>
<dbReference type="Proteomes" id="UP000254808">
    <property type="component" value="Chromosome"/>
</dbReference>
<dbReference type="CDD" id="cd00475">
    <property type="entry name" value="Cis_IPPS"/>
    <property type="match status" value="1"/>
</dbReference>
<dbReference type="PANTHER" id="PTHR10291">
    <property type="entry name" value="DEHYDRODOLICHYL DIPHOSPHATE SYNTHASE FAMILY MEMBER"/>
    <property type="match status" value="1"/>
</dbReference>
<proteinExistence type="inferred from homology"/>
<dbReference type="PANTHER" id="PTHR10291:SF0">
    <property type="entry name" value="DEHYDRODOLICHYL DIPHOSPHATE SYNTHASE 2"/>
    <property type="match status" value="1"/>
</dbReference>
<dbReference type="InterPro" id="IPR018520">
    <property type="entry name" value="UPP_synth-like_CS"/>
</dbReference>
<comment type="function">
    <text evidence="2">Catalyzes the condensation of isopentenyl diphosphate (IPP) with allylic pyrophosphates generating different type of terpenoids.</text>
</comment>
<dbReference type="FunFam" id="3.40.1180.10:FF:000001">
    <property type="entry name" value="(2E,6E)-farnesyl-diphosphate-specific ditrans,polycis-undecaprenyl-diphosphate synthase"/>
    <property type="match status" value="1"/>
</dbReference>
<feature type="binding site" evidence="2">
    <location>
        <position position="42"/>
    </location>
    <ligand>
        <name>substrate</name>
    </ligand>
</feature>
<feature type="binding site" evidence="2">
    <location>
        <begin position="82"/>
        <end position="84"/>
    </location>
    <ligand>
        <name>substrate</name>
    </ligand>
</feature>
<sequence length="273" mass="31413">MEKIALTKKKQTKEDVLRQRLLKERGEIPEHIAVIMDGNGRWAKSRNRLRIQGHKAGVESVRDVVECCAQLGVGHLTLYAFSTENWRRPKAEVSALMKLLIQTIRNEALSLNKNDIRLNAIGELNRLPSICLKELKEGMEMTKDNTRMVITLALSYSGRWDIANAVKSISEQVKQGVLNVDHINDELISRHLSTRNMPDPDLLIRTGGEFRISNFLLWQSAYTELYVSQKYWPDFRRDDVYTAIETYQNRERRFGMISEQLSHGSKEKAVTSV</sequence>
<dbReference type="GO" id="GO:0000287">
    <property type="term" value="F:magnesium ion binding"/>
    <property type="evidence" value="ECO:0007669"/>
    <property type="project" value="UniProtKB-UniRule"/>
</dbReference>
<evidence type="ECO:0000313" key="4">
    <source>
        <dbReference type="Proteomes" id="UP000254808"/>
    </source>
</evidence>
<accession>A0A345UMS8</accession>
<name>A0A345UMS8_9BACT</name>
<feature type="binding site" evidence="2">
    <location>
        <position position="88"/>
    </location>
    <ligand>
        <name>substrate</name>
    </ligand>
</feature>
<evidence type="ECO:0000256" key="1">
    <source>
        <dbReference type="ARBA" id="ARBA00022679"/>
    </source>
</evidence>
<comment type="similarity">
    <text evidence="2">Belongs to the UPP synthase family.</text>
</comment>
<keyword evidence="1 2" id="KW-0808">Transferase</keyword>
<dbReference type="SUPFAM" id="SSF64005">
    <property type="entry name" value="Undecaprenyl diphosphate synthase"/>
    <property type="match status" value="1"/>
</dbReference>
<gene>
    <name evidence="3" type="ORF">CYPRO_2538</name>
</gene>
<feature type="binding site" evidence="2">
    <location>
        <position position="205"/>
    </location>
    <ligand>
        <name>substrate</name>
    </ligand>
</feature>